<evidence type="ECO:0000256" key="8">
    <source>
        <dbReference type="ARBA" id="ARBA00023136"/>
    </source>
</evidence>
<dbReference type="InterPro" id="IPR019344">
    <property type="entry name" value="F1F0-ATPsyn_F_prd"/>
</dbReference>
<keyword evidence="12" id="KW-1185">Reference proteome</keyword>
<evidence type="ECO:0000256" key="4">
    <source>
        <dbReference type="ARBA" id="ARBA00022547"/>
    </source>
</evidence>
<dbReference type="GO" id="GO:0045259">
    <property type="term" value="C:proton-transporting ATP synthase complex"/>
    <property type="evidence" value="ECO:0007669"/>
    <property type="project" value="UniProtKB-KW"/>
</dbReference>
<dbReference type="OrthoDB" id="8921675at2759"/>
<accession>A0A151IN22</accession>
<comment type="subcellular location">
    <subcellularLocation>
        <location evidence="1">Mitochondrion membrane</location>
    </subcellularLocation>
</comment>
<dbReference type="KEGG" id="ccoa:108782918"/>
<evidence type="ECO:0000313" key="12">
    <source>
        <dbReference type="Proteomes" id="UP000078542"/>
    </source>
</evidence>
<dbReference type="GO" id="GO:0046933">
    <property type="term" value="F:proton-transporting ATP synthase activity, rotational mechanism"/>
    <property type="evidence" value="ECO:0007669"/>
    <property type="project" value="TreeGrafter"/>
</dbReference>
<comment type="similarity">
    <text evidence="2">Belongs to the ATPase F chain family.</text>
</comment>
<dbReference type="EMBL" id="KQ976993">
    <property type="protein sequence ID" value="KYN06574.1"/>
    <property type="molecule type" value="Genomic_DNA"/>
</dbReference>
<dbReference type="Pfam" id="PF10206">
    <property type="entry name" value="WRW"/>
    <property type="match status" value="1"/>
</dbReference>
<name>A0A151IN22_9HYME</name>
<keyword evidence="8 10" id="KW-0472">Membrane</keyword>
<keyword evidence="10" id="KW-0812">Transmembrane</keyword>
<keyword evidence="3" id="KW-0813">Transport</keyword>
<evidence type="ECO:0000256" key="6">
    <source>
        <dbReference type="ARBA" id="ARBA00023065"/>
    </source>
</evidence>
<sequence>MENKLHFGGYPVEYDPVKHGLYDPARYYGKPDTAFLDLKLKEIPSWLARRQKSPQALMGLFSRAFWRWQHKYVQPKRTGIAPFFQVTVASMIFFYVINYKKLRHHKNYKYH</sequence>
<evidence type="ECO:0000256" key="7">
    <source>
        <dbReference type="ARBA" id="ARBA00023128"/>
    </source>
</evidence>
<proteinExistence type="inferred from homology"/>
<keyword evidence="6" id="KW-0406">Ion transport</keyword>
<evidence type="ECO:0000256" key="5">
    <source>
        <dbReference type="ARBA" id="ARBA00022781"/>
    </source>
</evidence>
<dbReference type="Proteomes" id="UP000078542">
    <property type="component" value="Unassembled WGS sequence"/>
</dbReference>
<evidence type="ECO:0000256" key="1">
    <source>
        <dbReference type="ARBA" id="ARBA00004325"/>
    </source>
</evidence>
<dbReference type="PANTHER" id="PTHR13080:SF20">
    <property type="entry name" value="ATP SYNTHASE SUBUNIT F, MITOCHONDRIAL-RELATED"/>
    <property type="match status" value="1"/>
</dbReference>
<evidence type="ECO:0000256" key="2">
    <source>
        <dbReference type="ARBA" id="ARBA00005895"/>
    </source>
</evidence>
<evidence type="ECO:0000256" key="10">
    <source>
        <dbReference type="SAM" id="Phobius"/>
    </source>
</evidence>
<gene>
    <name evidence="11" type="ORF">ALC62_02476</name>
</gene>
<evidence type="ECO:0000313" key="11">
    <source>
        <dbReference type="EMBL" id="KYN06574.1"/>
    </source>
</evidence>
<protein>
    <submittedName>
        <fullName evidence="11">Putative ATP synthase subunit f, mitochondrial</fullName>
    </submittedName>
</protein>
<keyword evidence="10" id="KW-1133">Transmembrane helix</keyword>
<organism evidence="11 12">
    <name type="scientific">Cyphomyrmex costatus</name>
    <dbReference type="NCBI Taxonomy" id="456900"/>
    <lineage>
        <taxon>Eukaryota</taxon>
        <taxon>Metazoa</taxon>
        <taxon>Ecdysozoa</taxon>
        <taxon>Arthropoda</taxon>
        <taxon>Hexapoda</taxon>
        <taxon>Insecta</taxon>
        <taxon>Pterygota</taxon>
        <taxon>Neoptera</taxon>
        <taxon>Endopterygota</taxon>
        <taxon>Hymenoptera</taxon>
        <taxon>Apocrita</taxon>
        <taxon>Aculeata</taxon>
        <taxon>Formicoidea</taxon>
        <taxon>Formicidae</taxon>
        <taxon>Myrmicinae</taxon>
        <taxon>Cyphomyrmex</taxon>
    </lineage>
</organism>
<dbReference type="GO" id="GO:0042776">
    <property type="term" value="P:proton motive force-driven mitochondrial ATP synthesis"/>
    <property type="evidence" value="ECO:0007669"/>
    <property type="project" value="TreeGrafter"/>
</dbReference>
<feature type="transmembrane region" description="Helical" evidence="10">
    <location>
        <begin position="80"/>
        <end position="99"/>
    </location>
</feature>
<dbReference type="PANTHER" id="PTHR13080">
    <property type="entry name" value="ATP SYNTHASE F CHAIN, MITOCHONDRIAL-RELATED"/>
    <property type="match status" value="1"/>
</dbReference>
<keyword evidence="4" id="KW-0138">CF(0)</keyword>
<evidence type="ECO:0000256" key="3">
    <source>
        <dbReference type="ARBA" id="ARBA00022448"/>
    </source>
</evidence>
<dbReference type="AlphaFoldDB" id="A0A151IN22"/>
<keyword evidence="9" id="KW-0066">ATP synthesis</keyword>
<evidence type="ECO:0000256" key="9">
    <source>
        <dbReference type="ARBA" id="ARBA00023310"/>
    </source>
</evidence>
<dbReference type="STRING" id="456900.A0A151IN22"/>
<reference evidence="11 12" key="1">
    <citation type="submission" date="2016-03" db="EMBL/GenBank/DDBJ databases">
        <title>Cyphomyrmex costatus WGS genome.</title>
        <authorList>
            <person name="Nygaard S."/>
            <person name="Hu H."/>
            <person name="Boomsma J."/>
            <person name="Zhang G."/>
        </authorList>
    </citation>
    <scope>NUCLEOTIDE SEQUENCE [LARGE SCALE GENOMIC DNA]</scope>
    <source>
        <strain evidence="11">MS0001</strain>
        <tissue evidence="11">Whole body</tissue>
    </source>
</reference>
<dbReference type="GO" id="GO:0031966">
    <property type="term" value="C:mitochondrial membrane"/>
    <property type="evidence" value="ECO:0007669"/>
    <property type="project" value="UniProtKB-SubCell"/>
</dbReference>
<keyword evidence="5" id="KW-0375">Hydrogen ion transport</keyword>
<keyword evidence="7" id="KW-0496">Mitochondrion</keyword>